<dbReference type="AlphaFoldDB" id="A0AAW0TTB6"/>
<comment type="caution">
    <text evidence="2">The sequence shown here is derived from an EMBL/GenBank/DDBJ whole genome shotgun (WGS) entry which is preliminary data.</text>
</comment>
<dbReference type="EMBL" id="JARAKH010000024">
    <property type="protein sequence ID" value="KAK8390940.1"/>
    <property type="molecule type" value="Genomic_DNA"/>
</dbReference>
<sequence length="106" mass="11481">MAAEARFGGLARNVSRCVATEPRGSWQRCCDRPCAAEMHHYHCYYYRTRPQTLGALHTTGNAGCLLHKTLHIGVCTSTPPGSPRIPPPGHTTTSTGRSSGVVKQAY</sequence>
<evidence type="ECO:0000313" key="3">
    <source>
        <dbReference type="Proteomes" id="UP001487740"/>
    </source>
</evidence>
<evidence type="ECO:0000256" key="1">
    <source>
        <dbReference type="SAM" id="MobiDB-lite"/>
    </source>
</evidence>
<proteinExistence type="predicted"/>
<feature type="compositionally biased region" description="Low complexity" evidence="1">
    <location>
        <begin position="90"/>
        <end position="100"/>
    </location>
</feature>
<gene>
    <name evidence="2" type="ORF">O3P69_016948</name>
</gene>
<protein>
    <submittedName>
        <fullName evidence="2">Uncharacterized protein</fullName>
    </submittedName>
</protein>
<dbReference type="Proteomes" id="UP001487740">
    <property type="component" value="Unassembled WGS sequence"/>
</dbReference>
<reference evidence="2 3" key="1">
    <citation type="submission" date="2023-03" db="EMBL/GenBank/DDBJ databases">
        <title>High-quality genome of Scylla paramamosain provides insights in environmental adaptation.</title>
        <authorList>
            <person name="Zhang L."/>
        </authorList>
    </citation>
    <scope>NUCLEOTIDE SEQUENCE [LARGE SCALE GENOMIC DNA]</scope>
    <source>
        <strain evidence="2">LZ_2023a</strain>
        <tissue evidence="2">Muscle</tissue>
    </source>
</reference>
<organism evidence="2 3">
    <name type="scientific">Scylla paramamosain</name>
    <name type="common">Mud crab</name>
    <dbReference type="NCBI Taxonomy" id="85552"/>
    <lineage>
        <taxon>Eukaryota</taxon>
        <taxon>Metazoa</taxon>
        <taxon>Ecdysozoa</taxon>
        <taxon>Arthropoda</taxon>
        <taxon>Crustacea</taxon>
        <taxon>Multicrustacea</taxon>
        <taxon>Malacostraca</taxon>
        <taxon>Eumalacostraca</taxon>
        <taxon>Eucarida</taxon>
        <taxon>Decapoda</taxon>
        <taxon>Pleocyemata</taxon>
        <taxon>Brachyura</taxon>
        <taxon>Eubrachyura</taxon>
        <taxon>Portunoidea</taxon>
        <taxon>Portunidae</taxon>
        <taxon>Portuninae</taxon>
        <taxon>Scylla</taxon>
    </lineage>
</organism>
<evidence type="ECO:0000313" key="2">
    <source>
        <dbReference type="EMBL" id="KAK8390940.1"/>
    </source>
</evidence>
<accession>A0AAW0TTB6</accession>
<keyword evidence="3" id="KW-1185">Reference proteome</keyword>
<feature type="compositionally biased region" description="Pro residues" evidence="1">
    <location>
        <begin position="80"/>
        <end position="89"/>
    </location>
</feature>
<feature type="region of interest" description="Disordered" evidence="1">
    <location>
        <begin position="77"/>
        <end position="106"/>
    </location>
</feature>
<name>A0AAW0TTB6_SCYPA</name>